<dbReference type="GO" id="GO:0005737">
    <property type="term" value="C:cytoplasm"/>
    <property type="evidence" value="ECO:0007669"/>
    <property type="project" value="TreeGrafter"/>
</dbReference>
<reference evidence="2 3" key="1">
    <citation type="journal article" date="2018" name="BMC Microbiol.">
        <title>Genome sequencing of strains of the most prevalent clonal group of O1:K1:H7 Escherichia coli that causes neonatal meningitis in France.</title>
        <authorList>
            <person name="Geslain G."/>
            <person name="Birgy A."/>
            <person name="Adiba S."/>
            <person name="Magnan M."/>
            <person name="Courroux C."/>
            <person name="Levy C."/>
            <person name="Cohen R."/>
            <person name="Bidet P."/>
            <person name="Bonacorsi S."/>
        </authorList>
    </citation>
    <scope>NUCLEOTIDE SEQUENCE [LARGE SCALE GENOMIC DNA]</scope>
    <source>
        <strain evidence="2 3">S308</strain>
    </source>
</reference>
<name>A0A418GF83_ECOLX</name>
<dbReference type="PANTHER" id="PTHR48094">
    <property type="entry name" value="PROTEIN/NUCLEIC ACID DEGLYCASE DJ-1-RELATED"/>
    <property type="match status" value="1"/>
</dbReference>
<feature type="domain" description="DJ-1/PfpI" evidence="1">
    <location>
        <begin position="4"/>
        <end position="75"/>
    </location>
</feature>
<dbReference type="InterPro" id="IPR002818">
    <property type="entry name" value="DJ-1/PfpI"/>
</dbReference>
<evidence type="ECO:0000313" key="3">
    <source>
        <dbReference type="Proteomes" id="UP000284508"/>
    </source>
</evidence>
<dbReference type="Pfam" id="PF01965">
    <property type="entry name" value="DJ-1_PfpI"/>
    <property type="match status" value="1"/>
</dbReference>
<dbReference type="AlphaFoldDB" id="A0A418GF83"/>
<protein>
    <submittedName>
        <fullName evidence="2">DJ-1 family protein</fullName>
    </submittedName>
</protein>
<feature type="non-terminal residue" evidence="2">
    <location>
        <position position="75"/>
    </location>
</feature>
<dbReference type="SUPFAM" id="SSF52317">
    <property type="entry name" value="Class I glutamine amidotransferase-like"/>
    <property type="match status" value="1"/>
</dbReference>
<sequence length="75" mass="7473">MSASALVCLAPGSEETEAVTTIDLLVRGGIKVTTASVASDGNLAITCSRGVKLLADAPLVEVADGEYDVIVLPGG</sequence>
<dbReference type="InterPro" id="IPR029062">
    <property type="entry name" value="Class_I_gatase-like"/>
</dbReference>
<gene>
    <name evidence="2" type="ORF">D3C88_23565</name>
</gene>
<accession>A0A418GF83</accession>
<dbReference type="PANTHER" id="PTHR48094:SF23">
    <property type="entry name" value="PROTEIN_NUCLEIC ACID DEGLYCASE 3"/>
    <property type="match status" value="1"/>
</dbReference>
<dbReference type="InterPro" id="IPR050325">
    <property type="entry name" value="Prot/Nucl_acid_deglycase"/>
</dbReference>
<dbReference type="EMBL" id="QXHA01001526">
    <property type="protein sequence ID" value="RIB39507.1"/>
    <property type="molecule type" value="Genomic_DNA"/>
</dbReference>
<comment type="caution">
    <text evidence="2">The sequence shown here is derived from an EMBL/GenBank/DDBJ whole genome shotgun (WGS) entry which is preliminary data.</text>
</comment>
<organism evidence="2 3">
    <name type="scientific">Escherichia coli</name>
    <dbReference type="NCBI Taxonomy" id="562"/>
    <lineage>
        <taxon>Bacteria</taxon>
        <taxon>Pseudomonadati</taxon>
        <taxon>Pseudomonadota</taxon>
        <taxon>Gammaproteobacteria</taxon>
        <taxon>Enterobacterales</taxon>
        <taxon>Enterobacteriaceae</taxon>
        <taxon>Escherichia</taxon>
    </lineage>
</organism>
<proteinExistence type="predicted"/>
<dbReference type="Gene3D" id="3.40.50.880">
    <property type="match status" value="1"/>
</dbReference>
<evidence type="ECO:0000313" key="2">
    <source>
        <dbReference type="EMBL" id="RIB39507.1"/>
    </source>
</evidence>
<dbReference type="Proteomes" id="UP000284508">
    <property type="component" value="Unassembled WGS sequence"/>
</dbReference>
<evidence type="ECO:0000259" key="1">
    <source>
        <dbReference type="Pfam" id="PF01965"/>
    </source>
</evidence>